<evidence type="ECO:0000313" key="2">
    <source>
        <dbReference type="Proteomes" id="UP001162483"/>
    </source>
</evidence>
<reference evidence="1" key="1">
    <citation type="submission" date="2023-05" db="EMBL/GenBank/DDBJ databases">
        <authorList>
            <person name="Stuckert A."/>
        </authorList>
    </citation>
    <scope>NUCLEOTIDE SEQUENCE</scope>
</reference>
<accession>A0ABN9H9J9</accession>
<proteinExistence type="predicted"/>
<comment type="caution">
    <text evidence="1">The sequence shown here is derived from an EMBL/GenBank/DDBJ whole genome shotgun (WGS) entry which is preliminary data.</text>
</comment>
<feature type="non-terminal residue" evidence="1">
    <location>
        <position position="1"/>
    </location>
</feature>
<sequence>LPKRAPSGEHLALSVITEQIQLLVIGSTFPTLSQASALIISSAAQQCHPLVLSSDTHQCPAVTSSSAAQ</sequence>
<evidence type="ECO:0000313" key="1">
    <source>
        <dbReference type="EMBL" id="CAI9617393.1"/>
    </source>
</evidence>
<gene>
    <name evidence="1" type="ORF">SPARVUS_LOCUS15546190</name>
</gene>
<keyword evidence="2" id="KW-1185">Reference proteome</keyword>
<dbReference type="EMBL" id="CATNWA010020236">
    <property type="protein sequence ID" value="CAI9617393.1"/>
    <property type="molecule type" value="Genomic_DNA"/>
</dbReference>
<dbReference type="Proteomes" id="UP001162483">
    <property type="component" value="Unassembled WGS sequence"/>
</dbReference>
<organism evidence="1 2">
    <name type="scientific">Staurois parvus</name>
    <dbReference type="NCBI Taxonomy" id="386267"/>
    <lineage>
        <taxon>Eukaryota</taxon>
        <taxon>Metazoa</taxon>
        <taxon>Chordata</taxon>
        <taxon>Craniata</taxon>
        <taxon>Vertebrata</taxon>
        <taxon>Euteleostomi</taxon>
        <taxon>Amphibia</taxon>
        <taxon>Batrachia</taxon>
        <taxon>Anura</taxon>
        <taxon>Neobatrachia</taxon>
        <taxon>Ranoidea</taxon>
        <taxon>Ranidae</taxon>
        <taxon>Staurois</taxon>
    </lineage>
</organism>
<protein>
    <submittedName>
        <fullName evidence="1">Uncharacterized protein</fullName>
    </submittedName>
</protein>
<name>A0ABN9H9J9_9NEOB</name>